<proteinExistence type="predicted"/>
<feature type="transmembrane region" description="Helical" evidence="1">
    <location>
        <begin position="124"/>
        <end position="141"/>
    </location>
</feature>
<name>A0A975L9N7_9ACTN</name>
<keyword evidence="3" id="KW-1185">Reference proteome</keyword>
<keyword evidence="1" id="KW-1133">Transmembrane helix</keyword>
<sequence length="170" mass="18489">MNPDPSFLPAWAPWVLVVATTALVTFAVRTRVAPESGYARGQAHRERLLGMAPFFSERRRRAARAIRAGERVSDPELGRVVYLLAWERHWYTFNPWQPRGIGSLTVAMLALSLVGAAFATDPDLGTLAGVPALLLAAYAVYETAVPRRRAAEAMAAHRGHGTSEDPSPGV</sequence>
<feature type="transmembrane region" description="Helical" evidence="1">
    <location>
        <begin position="100"/>
        <end position="118"/>
    </location>
</feature>
<keyword evidence="1" id="KW-0812">Transmembrane</keyword>
<dbReference type="KEGG" id="nec:KGD82_00830"/>
<evidence type="ECO:0000256" key="1">
    <source>
        <dbReference type="SAM" id="Phobius"/>
    </source>
</evidence>
<evidence type="ECO:0000313" key="2">
    <source>
        <dbReference type="EMBL" id="QVJ01690.1"/>
    </source>
</evidence>
<dbReference type="RefSeq" id="WP_378747442.1">
    <property type="nucleotide sequence ID" value="NZ_CBDRIY010000004.1"/>
</dbReference>
<evidence type="ECO:0000313" key="3">
    <source>
        <dbReference type="Proteomes" id="UP000682416"/>
    </source>
</evidence>
<keyword evidence="1" id="KW-0472">Membrane</keyword>
<organism evidence="2 3">
    <name type="scientific">Nocardiopsis eucommiae</name>
    <dbReference type="NCBI Taxonomy" id="2831970"/>
    <lineage>
        <taxon>Bacteria</taxon>
        <taxon>Bacillati</taxon>
        <taxon>Actinomycetota</taxon>
        <taxon>Actinomycetes</taxon>
        <taxon>Streptosporangiales</taxon>
        <taxon>Nocardiopsidaceae</taxon>
        <taxon>Nocardiopsis</taxon>
    </lineage>
</organism>
<reference evidence="2" key="1">
    <citation type="submission" date="2021-05" db="EMBL/GenBank/DDBJ databases">
        <authorList>
            <person name="Kaiqin L."/>
            <person name="Jian G."/>
        </authorList>
    </citation>
    <scope>NUCLEOTIDE SEQUENCE</scope>
    <source>
        <strain evidence="2">HDS5</strain>
    </source>
</reference>
<protein>
    <submittedName>
        <fullName evidence="2">Uncharacterized protein</fullName>
    </submittedName>
</protein>
<accession>A0A975L9N7</accession>
<feature type="transmembrane region" description="Helical" evidence="1">
    <location>
        <begin position="6"/>
        <end position="28"/>
    </location>
</feature>
<dbReference type="AlphaFoldDB" id="A0A975L9N7"/>
<gene>
    <name evidence="2" type="ORF">KGD82_00830</name>
</gene>
<dbReference type="EMBL" id="CP074402">
    <property type="protein sequence ID" value="QVJ01690.1"/>
    <property type="molecule type" value="Genomic_DNA"/>
</dbReference>
<dbReference type="Proteomes" id="UP000682416">
    <property type="component" value="Chromosome"/>
</dbReference>